<dbReference type="Proteomes" id="UP000077069">
    <property type="component" value="Unassembled WGS sequence"/>
</dbReference>
<sequence length="108" mass="12453">MLGRQLRSEPSQSYCYTLKLCSPPASRLPEVIPGHPTCQLELAMHSVREAVEPMLNILSRWVDARWMQRGRSNHACVRWYGATPSQAQNMNDAKTVLLWLQEHLRCFC</sequence>
<dbReference type="GeneID" id="28770196"/>
<dbReference type="RefSeq" id="XP_018038656.1">
    <property type="nucleotide sequence ID" value="XM_018186710.1"/>
</dbReference>
<organism evidence="1 2">
    <name type="scientific">Paraphaeosphaeria sporulosa</name>
    <dbReference type="NCBI Taxonomy" id="1460663"/>
    <lineage>
        <taxon>Eukaryota</taxon>
        <taxon>Fungi</taxon>
        <taxon>Dikarya</taxon>
        <taxon>Ascomycota</taxon>
        <taxon>Pezizomycotina</taxon>
        <taxon>Dothideomycetes</taxon>
        <taxon>Pleosporomycetidae</taxon>
        <taxon>Pleosporales</taxon>
        <taxon>Massarineae</taxon>
        <taxon>Didymosphaeriaceae</taxon>
        <taxon>Paraphaeosphaeria</taxon>
    </lineage>
</organism>
<reference evidence="1 2" key="1">
    <citation type="submission" date="2016-05" db="EMBL/GenBank/DDBJ databases">
        <title>Comparative analysis of secretome profiles of manganese(II)-oxidizing ascomycete fungi.</title>
        <authorList>
            <consortium name="DOE Joint Genome Institute"/>
            <person name="Zeiner C.A."/>
            <person name="Purvine S.O."/>
            <person name="Zink E.M."/>
            <person name="Wu S."/>
            <person name="Pasa-Tolic L."/>
            <person name="Chaput D.L."/>
            <person name="Haridas S."/>
            <person name="Grigoriev I.V."/>
            <person name="Santelli C.M."/>
            <person name="Hansel C.M."/>
        </authorList>
    </citation>
    <scope>NUCLEOTIDE SEQUENCE [LARGE SCALE GENOMIC DNA]</scope>
    <source>
        <strain evidence="1 2">AP3s5-JAC2a</strain>
    </source>
</reference>
<evidence type="ECO:0000313" key="1">
    <source>
        <dbReference type="EMBL" id="OAG08291.1"/>
    </source>
</evidence>
<dbReference type="AlphaFoldDB" id="A0A177CM11"/>
<name>A0A177CM11_9PLEO</name>
<dbReference type="EMBL" id="KV441550">
    <property type="protein sequence ID" value="OAG08291.1"/>
    <property type="molecule type" value="Genomic_DNA"/>
</dbReference>
<dbReference type="InParanoid" id="A0A177CM11"/>
<proteinExistence type="predicted"/>
<keyword evidence="2" id="KW-1185">Reference proteome</keyword>
<accession>A0A177CM11</accession>
<protein>
    <submittedName>
        <fullName evidence="1">Uncharacterized protein</fullName>
    </submittedName>
</protein>
<evidence type="ECO:0000313" key="2">
    <source>
        <dbReference type="Proteomes" id="UP000077069"/>
    </source>
</evidence>
<gene>
    <name evidence="1" type="ORF">CC84DRAFT_564107</name>
</gene>